<dbReference type="OrthoDB" id="6396832at2"/>
<dbReference type="AlphaFoldDB" id="A0A4R1RAZ7"/>
<accession>A0A4R1RAZ7</accession>
<dbReference type="EMBL" id="SLUN01000023">
    <property type="protein sequence ID" value="TCL62780.1"/>
    <property type="molecule type" value="Genomic_DNA"/>
</dbReference>
<gene>
    <name evidence="1" type="ORF">EDC14_102360</name>
</gene>
<reference evidence="1 2" key="1">
    <citation type="submission" date="2019-03" db="EMBL/GenBank/DDBJ databases">
        <title>Genomic Encyclopedia of Type Strains, Phase IV (KMG-IV): sequencing the most valuable type-strain genomes for metagenomic binning, comparative biology and taxonomic classification.</title>
        <authorList>
            <person name="Goeker M."/>
        </authorList>
    </citation>
    <scope>NUCLEOTIDE SEQUENCE [LARGE SCALE GENOMIC DNA]</scope>
    <source>
        <strain evidence="1 2">LX-B</strain>
    </source>
</reference>
<dbReference type="InterPro" id="IPR008323">
    <property type="entry name" value="UCP033563"/>
</dbReference>
<sequence>MSDPAQFALTIPQLLLPGAAVELAKWPVVACDQYTSQLEYWEELAAFVGEAPSTLQLIFPEVYLGQPDETERIRRIQGKMLEYLERGILRPLDPGFVLVERRTRRGKIRRGLVVALDLECYDFRPGSKSLIRATEGTVLERIPPRVRIREGAALECPHVLVLIDDPERRVIEPLAQFAAGQQPLYDVELPMNGGHLTGYPVAAPEAIGSVLAGLSRLADPAEFRRKYGADPSDLLLYAVGDGNHSLATAKTVWENLKPALTPEQAAVHPARFALVELINLHDEGLEFEPIHRVLFGGEGEPLLRAMADDCSRQGMELSWEWFAGNVPPEAELERRRTAVPDAQVIGFVSAQGSGGLTIRRARQNLAVGTLQRFLDEWLRVNPGMGIDYIHGADVVAALGSRPGNIGFYLPPLAKQELFKTVLLEGALPRKTFSMGEADEKRFYMECRRIK</sequence>
<dbReference type="Pfam" id="PF06245">
    <property type="entry name" value="DUF1015"/>
    <property type="match status" value="1"/>
</dbReference>
<keyword evidence="2" id="KW-1185">Reference proteome</keyword>
<dbReference type="PANTHER" id="PTHR36454:SF1">
    <property type="entry name" value="DUF1015 DOMAIN-CONTAINING PROTEIN"/>
    <property type="match status" value="1"/>
</dbReference>
<dbReference type="RefSeq" id="WP_132015574.1">
    <property type="nucleotide sequence ID" value="NZ_SLUN01000023.1"/>
</dbReference>
<proteinExistence type="predicted"/>
<dbReference type="Proteomes" id="UP000295008">
    <property type="component" value="Unassembled WGS sequence"/>
</dbReference>
<dbReference type="PANTHER" id="PTHR36454">
    <property type="entry name" value="LMO2823 PROTEIN"/>
    <property type="match status" value="1"/>
</dbReference>
<protein>
    <submittedName>
        <fullName evidence="1">Uncharacterized protein DUF1015</fullName>
    </submittedName>
</protein>
<comment type="caution">
    <text evidence="1">The sequence shown here is derived from an EMBL/GenBank/DDBJ whole genome shotgun (WGS) entry which is preliminary data.</text>
</comment>
<name>A0A4R1RAZ7_HYDET</name>
<evidence type="ECO:0000313" key="1">
    <source>
        <dbReference type="EMBL" id="TCL62780.1"/>
    </source>
</evidence>
<organism evidence="1 2">
    <name type="scientific">Hydrogenispora ethanolica</name>
    <dbReference type="NCBI Taxonomy" id="1082276"/>
    <lineage>
        <taxon>Bacteria</taxon>
        <taxon>Bacillati</taxon>
        <taxon>Bacillota</taxon>
        <taxon>Hydrogenispora</taxon>
    </lineage>
</organism>
<evidence type="ECO:0000313" key="2">
    <source>
        <dbReference type="Proteomes" id="UP000295008"/>
    </source>
</evidence>